<protein>
    <submittedName>
        <fullName evidence="2">Uncharacterized protein</fullName>
    </submittedName>
</protein>
<evidence type="ECO:0000256" key="1">
    <source>
        <dbReference type="SAM" id="MobiDB-lite"/>
    </source>
</evidence>
<name>A0AAV1UPQ8_9STRA</name>
<proteinExistence type="predicted"/>
<evidence type="ECO:0000313" key="2">
    <source>
        <dbReference type="EMBL" id="CAK7936485.1"/>
    </source>
</evidence>
<dbReference type="EMBL" id="CAKLBY020000224">
    <property type="protein sequence ID" value="CAK7936485.1"/>
    <property type="molecule type" value="Genomic_DNA"/>
</dbReference>
<evidence type="ECO:0000313" key="3">
    <source>
        <dbReference type="Proteomes" id="UP001162060"/>
    </source>
</evidence>
<comment type="caution">
    <text evidence="2">The sequence shown here is derived from an EMBL/GenBank/DDBJ whole genome shotgun (WGS) entry which is preliminary data.</text>
</comment>
<accession>A0AAV1UPQ8</accession>
<feature type="region of interest" description="Disordered" evidence="1">
    <location>
        <begin position="1"/>
        <end position="30"/>
    </location>
</feature>
<reference evidence="2" key="1">
    <citation type="submission" date="2024-01" db="EMBL/GenBank/DDBJ databases">
        <authorList>
            <person name="Webb A."/>
        </authorList>
    </citation>
    <scope>NUCLEOTIDE SEQUENCE</scope>
    <source>
        <strain evidence="2">Pm1</strain>
    </source>
</reference>
<dbReference type="AlphaFoldDB" id="A0AAV1UPQ8"/>
<dbReference type="Proteomes" id="UP001162060">
    <property type="component" value="Unassembled WGS sequence"/>
</dbReference>
<organism evidence="2 3">
    <name type="scientific">Peronospora matthiolae</name>
    <dbReference type="NCBI Taxonomy" id="2874970"/>
    <lineage>
        <taxon>Eukaryota</taxon>
        <taxon>Sar</taxon>
        <taxon>Stramenopiles</taxon>
        <taxon>Oomycota</taxon>
        <taxon>Peronosporomycetes</taxon>
        <taxon>Peronosporales</taxon>
        <taxon>Peronosporaceae</taxon>
        <taxon>Peronospora</taxon>
    </lineage>
</organism>
<gene>
    <name evidence="2" type="ORF">PM001_LOCUS21635</name>
</gene>
<sequence length="62" mass="6671">MDLSKGTGLHTDDVVTNKRNRVQFNGPSSDVSSDKLLAGIINYPATTEDGDAELCSFKLLSQ</sequence>